<evidence type="ECO:0000256" key="3">
    <source>
        <dbReference type="ARBA" id="ARBA00022692"/>
    </source>
</evidence>
<dbReference type="PANTHER" id="PTHR43370">
    <property type="entry name" value="SUGAR ABC TRANSPORTER INTEGRAL MEMBRANE PROTEIN-RELATED"/>
    <property type="match status" value="1"/>
</dbReference>
<accession>A0ABD6FH94</accession>
<feature type="transmembrane region" description="Helical" evidence="6">
    <location>
        <begin position="193"/>
        <end position="214"/>
    </location>
</feature>
<dbReference type="InterPro" id="IPR001851">
    <property type="entry name" value="ABC_transp_permease"/>
</dbReference>
<sequence>MSTVVSSALLLVVPLLFAAVGGLVHRASGVVNIGLEGQMLAGAFVGVLVSAQTGSWFAGVLGAVVAGTVTGLLMTLVITRLQANQIIVGLGVNILLAGVIGFVLKWELGVSGTLRIDGLDRVPRWTIPALADVPVLDELLNDKDVLFFLALALVPATAWMLRNTSFGLRLRACGDAETAAASLGVAVNRMREYSGMIAGALAGLGGAYLSLAHVGLFNDQMIAGRGFIALAAFYFGRNRPVPTAIACLIFAFFDAWQHSLQTGTAIGQLFTALPYVVVVAALALSAAQQRARARRMPTA</sequence>
<evidence type="ECO:0000313" key="8">
    <source>
        <dbReference type="Proteomes" id="UP000249324"/>
    </source>
</evidence>
<evidence type="ECO:0000256" key="1">
    <source>
        <dbReference type="ARBA" id="ARBA00004651"/>
    </source>
</evidence>
<keyword evidence="4 6" id="KW-1133">Transmembrane helix</keyword>
<evidence type="ECO:0000256" key="2">
    <source>
        <dbReference type="ARBA" id="ARBA00022475"/>
    </source>
</evidence>
<feature type="transmembrane region" description="Helical" evidence="6">
    <location>
        <begin position="86"/>
        <end position="104"/>
    </location>
</feature>
<proteinExistence type="predicted"/>
<keyword evidence="5 6" id="KW-0472">Membrane</keyword>
<protein>
    <submittedName>
        <fullName evidence="7">ABC transporter permease</fullName>
    </submittedName>
</protein>
<dbReference type="PANTHER" id="PTHR43370:SF1">
    <property type="entry name" value="GUANOSINE ABC TRANSPORTER PERMEASE PROTEIN NUPQ"/>
    <property type="match status" value="1"/>
</dbReference>
<dbReference type="AlphaFoldDB" id="A0ABD6FH94"/>
<comment type="subcellular location">
    <subcellularLocation>
        <location evidence="1">Cell membrane</location>
        <topology evidence="1">Multi-pass membrane protein</topology>
    </subcellularLocation>
</comment>
<evidence type="ECO:0000256" key="5">
    <source>
        <dbReference type="ARBA" id="ARBA00023136"/>
    </source>
</evidence>
<evidence type="ECO:0000256" key="6">
    <source>
        <dbReference type="SAM" id="Phobius"/>
    </source>
</evidence>
<comment type="caution">
    <text evidence="7">The sequence shown here is derived from an EMBL/GenBank/DDBJ whole genome shotgun (WGS) entry which is preliminary data.</text>
</comment>
<dbReference type="Pfam" id="PF02653">
    <property type="entry name" value="BPD_transp_2"/>
    <property type="match status" value="1"/>
</dbReference>
<dbReference type="CDD" id="cd06580">
    <property type="entry name" value="TM_PBP1_transp_TpRbsC_like"/>
    <property type="match status" value="1"/>
</dbReference>
<keyword evidence="2" id="KW-1003">Cell membrane</keyword>
<dbReference type="GO" id="GO:0005886">
    <property type="term" value="C:plasma membrane"/>
    <property type="evidence" value="ECO:0007669"/>
    <property type="project" value="UniProtKB-SubCell"/>
</dbReference>
<keyword evidence="3 6" id="KW-0812">Transmembrane</keyword>
<dbReference type="Proteomes" id="UP000249324">
    <property type="component" value="Unassembled WGS sequence"/>
</dbReference>
<reference evidence="7 8" key="1">
    <citation type="journal article" date="2021" name="BMC Genomics">
        <title>Genome-resolved metagenome and metatranscriptome analyses of thermophilic composting reveal key bacterial players and their metabolic interactions.</title>
        <authorList>
            <person name="Braga L.P.P."/>
            <person name="Pereira R.V."/>
            <person name="Martins L.F."/>
            <person name="Moura L.M.S."/>
            <person name="Sanchez F.B."/>
            <person name="Patane J.S.L."/>
            <person name="da Silva A.M."/>
            <person name="Setubal J.C."/>
        </authorList>
    </citation>
    <scope>NUCLEOTIDE SEQUENCE [LARGE SCALE GENOMIC DNA]</scope>
    <source>
        <strain evidence="7">ZC4RG45</strain>
    </source>
</reference>
<gene>
    <name evidence="7" type="ORF">DIU77_014280</name>
</gene>
<name>A0ABD6FH94_9PSEU</name>
<evidence type="ECO:0000313" key="7">
    <source>
        <dbReference type="EMBL" id="MFO7193405.1"/>
    </source>
</evidence>
<dbReference type="EMBL" id="QGUI02000208">
    <property type="protein sequence ID" value="MFO7193405.1"/>
    <property type="molecule type" value="Genomic_DNA"/>
</dbReference>
<feature type="transmembrane region" description="Helical" evidence="6">
    <location>
        <begin position="265"/>
        <end position="287"/>
    </location>
</feature>
<feature type="transmembrane region" description="Helical" evidence="6">
    <location>
        <begin position="145"/>
        <end position="161"/>
    </location>
</feature>
<evidence type="ECO:0000256" key="4">
    <source>
        <dbReference type="ARBA" id="ARBA00022989"/>
    </source>
</evidence>
<organism evidence="7 8">
    <name type="scientific">Thermocrispum agreste</name>
    <dbReference type="NCBI Taxonomy" id="37925"/>
    <lineage>
        <taxon>Bacteria</taxon>
        <taxon>Bacillati</taxon>
        <taxon>Actinomycetota</taxon>
        <taxon>Actinomycetes</taxon>
        <taxon>Pseudonocardiales</taxon>
        <taxon>Pseudonocardiaceae</taxon>
        <taxon>Thermocrispum</taxon>
    </lineage>
</organism>
<feature type="transmembrane region" description="Helical" evidence="6">
    <location>
        <begin position="56"/>
        <end position="79"/>
    </location>
</feature>